<dbReference type="InterPro" id="IPR025667">
    <property type="entry name" value="SprB_repeat"/>
</dbReference>
<proteinExistence type="predicted"/>
<dbReference type="InterPro" id="IPR026341">
    <property type="entry name" value="T9SS_type_B"/>
</dbReference>
<dbReference type="Pfam" id="PF13573">
    <property type="entry name" value="SprB"/>
    <property type="match status" value="37"/>
</dbReference>
<organism evidence="1 2">
    <name type="scientific">Rufibacter radiotolerans</name>
    <dbReference type="NCBI Taxonomy" id="1379910"/>
    <lineage>
        <taxon>Bacteria</taxon>
        <taxon>Pseudomonadati</taxon>
        <taxon>Bacteroidota</taxon>
        <taxon>Cytophagia</taxon>
        <taxon>Cytophagales</taxon>
        <taxon>Hymenobacteraceae</taxon>
        <taxon>Rufibacter</taxon>
    </lineage>
</organism>
<dbReference type="STRING" id="1379910.TH63_13990"/>
<dbReference type="Pfam" id="PF13585">
    <property type="entry name" value="CHU_C"/>
    <property type="match status" value="1"/>
</dbReference>
<keyword evidence="2" id="KW-1185">Reference proteome</keyword>
<protein>
    <recommendedName>
        <fullName evidence="3">Por secretion system C-terminal sorting domain</fullName>
    </recommendedName>
</protein>
<dbReference type="Proteomes" id="UP000036458">
    <property type="component" value="Chromosome"/>
</dbReference>
<reference evidence="1 2" key="1">
    <citation type="submission" date="2015-01" db="EMBL/GenBank/DDBJ databases">
        <title>Rufibacter sp./DG31D/ whole genome sequencing.</title>
        <authorList>
            <person name="Kim M.K."/>
            <person name="Srinivasan S."/>
            <person name="Lee J.-J."/>
        </authorList>
    </citation>
    <scope>NUCLEOTIDE SEQUENCE [LARGE SCALE GENOMIC DNA]</scope>
    <source>
        <strain evidence="1 2">DG31D</strain>
    </source>
</reference>
<dbReference type="NCBIfam" id="TIGR04131">
    <property type="entry name" value="Bac_Flav_CTERM"/>
    <property type="match status" value="1"/>
</dbReference>
<dbReference type="KEGG" id="ruf:TH63_13990"/>
<evidence type="ECO:0000313" key="2">
    <source>
        <dbReference type="Proteomes" id="UP000036458"/>
    </source>
</evidence>
<accession>A0A0H4VRB3</accession>
<gene>
    <name evidence="1" type="ORF">TH63_13990</name>
</gene>
<dbReference type="Gene3D" id="2.60.40.740">
    <property type="match status" value="14"/>
</dbReference>
<evidence type="ECO:0000313" key="1">
    <source>
        <dbReference type="EMBL" id="AKQ46482.1"/>
    </source>
</evidence>
<dbReference type="PATRIC" id="fig|1379910.4.peg.3044"/>
<evidence type="ECO:0008006" key="3">
    <source>
        <dbReference type="Google" id="ProtNLM"/>
    </source>
</evidence>
<dbReference type="EMBL" id="CP010777">
    <property type="protein sequence ID" value="AKQ46482.1"/>
    <property type="molecule type" value="Genomic_DNA"/>
</dbReference>
<sequence>MELTGNVVGGSGNFTYLWTDAGGNLLGTNKTFMAPAVGEYFLEVRTENYPNCSKFSTSVKVVTDLTVNAGPDQLVCSQNPVSLTGAVTAATGGIWSGGAGTFSPSATALNAVYTPTASEIAAGSVRLTLTSTGNGNCTAVRDEVLVSFYSMQLTLTGTPVICSGSTGSVTAAVTGGVGTVTYKWNTGETTASITNKPAGTYTVTVSDGNSCAISKSFTVVEKPGPSDFTMTPKASTCGASNGELAISGVIGGTAPYTYSKDGTTFQASPTFTALTAGSYTLQVKDANGCIVTKTITLQNIAGPSDFTASIQATTCGASNGSISVSNVVSGTAPYTYSINGGSFQASTSFSGLTAGTHSITVKDVNGCITTKSVTVANIAGPTGFVFAAASSTCGASNGSISVSSVTGGTAPYTYSKDGTTFQTTSSISGLAAGTYSITVKDANGCTTVQQVQVTNIAGPSDLAASSRASTCGSTNGELTVGPVTGGTAPYTYSKDGTNFQASATFGSLLAGSYTITVKDANGCTFAKGFTVSDIAGPTAFTANTTSSTCGATNGSLTVSGVTGGVAPYTYSKDGSTFQASATFSGLLAGTHTITVKDANGCIFAKAVTVSDIAGPTSVSLTNASSTCGASNASITVGAVTGGTAPYTYSKDGTNFQPSTIFSGLLAGTYTITVKDANGCTVTRQTTITNIAGPSDLLATSTASTCGRNNGVLTIGSVSGGTTPYTYSKDGVNFQSATSFGSLLAGSYTITVKDANGCTFAKAFTVSDIAGPTAVAATSAPAGCTNDGTISVGTVTGGTAPYTYSINGTTFQTSTSFTALAAGTYTVTAKDANGCQVTTSINVGINVPTAFATTTTASTCGSPNGTVTITSVTGGTAPYTYSKDGVTFQSAATLTGMLARTYTITVKDAKGCVFSQTVTVTDVAAPTDLVASSKASTCGNSNAELTVTGVTGGTSPYTYSVDGGTYQSSATFTSLASGSHTILVKDANGCTISKMVTIENVAGPAFTLATQSTTCGASNGSITVNAVTAGTAPFTYSIDGTNFQASATFAALAAGSYTITVKDANGCSLAKQVTVSDIAGPTGLTLASTSTTCGNANGTINASGVTGGTAPYTFALDGGSFQTSASFTALAAGEHTITVKDANGCIFSKKIVLENIAGPSDLLANTSASTCGANNGSLTLSGVTGGTAPYTYSKDGVNFQTSATFSGILAGTYTITVKDANGCTFAKAFTVSDIAGPTAVAATSAPAGCANDGTISVGTVTGGTAPYTYSVNGTTFQASTSFTALAAGTYTVTAKDANGCQVTTSINVGTNVPTAFATTATASTCGNPNGSITINGVTGGTAPYTYSKNGTTFQASATFAGLMATTYTITVKDAKGCTFAAQVNVSNIAGPSDLVTSTKASTCGNSNAEFTVTNVTGGTAPYNYSVDGGTFQASATFGSLAAGTHTITVKDANGCIFTEDVTLINIAGPSFTLVAQSSTCGANNGTITVGAVTGGTAPYSYSLDGTNFQASTTFNNLLAGTYTIMVRDANGCALARQIVVENIAGPAGLTLATLSSTCGASNGSVTINGVTGGTAPYLFSIDGSTFQSSATISGIAAGEHTITVKDANGCIFSKKVTVENIAGPTDLVASTTSSTCGANNGSLTISNVTGGTAPYTYSKDGVNFQASATFTSLLAGSHTIIVKDANGCTFSKAFTVSDIAGPSAVAATSAPASCLDNDGSITVGTVSGGTSPYTYSINGTSFQASTSFMALASGTYTVTAKDANGCQVTASVTVGKNVPTAFASSTVTSTCGGSNGSITIGAVTGGTAPYTYSINGTTFQAITTFASLAAGTYTITVKDAKGCTFSQGVAVSNIAGPSFTVAANSSTCGSANGSVAISGVTGGVAPYSYSKDGVTFQASTSFSNLLSGTYAITVKDANGCESSQLIVVEDIKGPSALRLASNASTCGASNATVTVELVTDGTAPYTYSKDGVTFQASATFSGLLAGTHTITVKDANGCTFSKAITVTDIAGPAGLTLTSVASTCGSSNGSISAGGVTGGTAPYTFAIDGANYQTSATFSAVLAGSYTITVKDANGCTYSKQVTVTDKAGPTNLLSTTESSTCGAKNGTLTISSVTGGTAPYTYSKDGVNFQASATFTSLLAGSHTIIVKDANGCTFSKAFTVSDIAGPTAVAATSAPASCQDNDGSITVGTVSGGTAPYTYSINGTTFQASASFTALKAGTYIVTAKDANGCQVTASVTVGTNVPTAFASTTNSSTCGSPNGSITVNGVTGGTAPYTYSKDGTTFQASATFSGLMAGTHTITVKDAKGCIYTAPVQVRDIAGPSDLVASLRSSTCGSSNAELVVSNVTGGTAPYTYSKDGVNFQASTAFAGMMAGTHAITVKDANGCTFTKTFTLTDIAGPSGFTANATSSTCGNSNGSLLITAVTGGTAPYTYSKDGVNFQASATFSGLLAGTHTITVKDANGCTVVKQIKVDDIAGPTGLALASVASTCGSSNGSITVSGVTGGTAPYTFTIDGSTFQSSSTFTALLAREYTVTVKDANGCTFSNKVIVTDIAGPTNVLATAVSSTCGSSNGKLTIGNVTGGTAPYTYSKDGVNFQTATAFADLKAGTYTITVKDANGCIVSRSFTVSDIAGPTAVAASSLPASCQDNDGSITVGTITGGTAPYTYSINGTSFQASSSFTSLKAGTYTVSAKDANGCLVTGSVTVGTNVPNAFASSTVASTCGASNGSLTIGSITGGTAPYTYSKDGITFQASATFSGLLAGTHTITVKDAKGCIYTAPVKVSDIAGPSDLVASLSSSTCGNSNASLTVSGVTGGTAPYTYSVDGTTFQASATFSSLDAGTHTIMVKDANGCTFAKSYTISDIAGPSGFIASETSSTCGSSNGSISIGAITGGTAPYSYSKDGANFQASTSFGGLLAGTYTITVKDANGCTINKKVVVEDIAGPTGLTLASNASTCGSSNGSIMVDGVTGGTAPYTFSIDGSTFQASATFTSLVAREYTVTVKDANGCTFVKKVVVENIAGPTNLVATAVSSTCGSSNGSLTIGNVTGGTAPYTYSKDGVNFQTATAFADLIAGAYTITVKDANGCIVSRSFTVSDIAGPTAVAASSAPASCQDNDGSISIGTVTGGTAPYTYSINGNAFQASALFTALKAGTYTVTAKDANGCQVTTSINVGTNVPTAFASTTAASTCGSTNGSITIGAITGGTAPYTYSKDGVTFQASATFSGLLAGTHTITVKDAKGCTFARPVVLTDIPGPTAIIASANASTCGNPNGMVAVTEVTGGTAPYTYSINGTTFQASATFSALTAKDYTVTVKDANGCVITKAVKVNDIAGPSAFVMSPTASTCGASNGQVTVTGVTGGTAPYTYSKDGSTFQTSDIFTGLAAGTHTITVKDANGCPLVKQIAVENIPGPTALALTSVSSTCGDSNGSITAGTVTGGTAPFTYSKDGSNFQASATFSGLLAGAHTITVKDANGCTITQQITIGNVAGPSDLVASLKASTCGSSNGELTFTGTTGGTAPYTYSVDGTTFQASATFMALKAGSYTITVKDANGCTFSKAFTVSDIAGPSAVAATSAPASCQDNDGTITAGNVTDGTAPYTYSINGTTFQASATFSALASGTYTVTVKDANGCTATEEVVINKNVPTAFANTTTATTCGNNNGSITIGAVTGGTAPYTYSKDGSSFQASASFSGLTSGNHAITVKDAKGCTFTALVQVSDVPKITDLSAATEATTCNNSNGKITVNMVTGGTAPYTYSLDGSAFQSSSVFASLAAGSYILVVKDASNCTYSEEVLVGNTSGPSDFRFTVRTSSCGNANGQVTVSDVTGGVAPYTYSKDGTTYQASATLADLAAGTYTILVKDTNGCIFSRKVTIEGVEGPTAFTLASVSSTCGSSNGSITASNVTGGTAPYTYSVDGTTFQSAATFGSLMAGAYTVRVKDANGCTVVKQVTVDNKGGVTAIASSTTPASCSDNGTITITSSTGGSAPYTYSLDGTSFQASNTFTPLAPKDHKVYVKDANNCVAFFTVTVATTRITEAVVSATQETCGGKNGSITVGTVTGGVRPLSYSINGTTFQTSATFANLTAGAYTITVKDAEGCVLTKTQAVTNSTGAESFTLAGINASCGDNNGRISISQVVGGQSPYQYSINGTTFQGSPEFTGLAAGTYQVTVKDAQGCTLVKSTTLTNSLPPTALKATIKAAGCGQTEGQVTVDQVTGGTAPYSYSLDGVNFQASTTLTGVTAGTYQLTVKDANGCTYAQSVTIGKVESKVASVQHITCAGEKNGRITISTVGGDTQTEYSINNGVTFQKEPVFNNLAGGVYQVVTRFSATCSVTVGSVEVKEPQPIKVTVAQVIQTLNGSNLGNAEITSITGGTAPYTFMLNNGTFSTTQTFSGLKEGTHSLLVKDSNGCITETSFVIDASAELEIPNGFTPNGDGINDLWVLKNLSLLYPSCKVEVYNRWGSKVFESRGYQKAWDGTYNGAALPVGTYYTIIELGNGKPALKKSVTIMR</sequence>
<name>A0A0H4VRB3_9BACT</name>